<dbReference type="OrthoDB" id="94039at2759"/>
<name>A0A4S2MNR7_9PEZI</name>
<keyword evidence="2" id="KW-0378">Hydrolase</keyword>
<reference evidence="2 3" key="1">
    <citation type="submission" date="2019-04" db="EMBL/GenBank/DDBJ databases">
        <title>Comparative genomics and transcriptomics to analyze fruiting body development in filamentous ascomycetes.</title>
        <authorList>
            <consortium name="DOE Joint Genome Institute"/>
            <person name="Lutkenhaus R."/>
            <person name="Traeger S."/>
            <person name="Breuer J."/>
            <person name="Kuo A."/>
            <person name="Lipzen A."/>
            <person name="Pangilinan J."/>
            <person name="Dilworth D."/>
            <person name="Sandor L."/>
            <person name="Poggeler S."/>
            <person name="Barry K."/>
            <person name="Grigoriev I.V."/>
            <person name="Nowrousian M."/>
        </authorList>
    </citation>
    <scope>NUCLEOTIDE SEQUENCE [LARGE SCALE GENOMIC DNA]</scope>
    <source>
        <strain evidence="2 3">CBS 389.68</strain>
    </source>
</reference>
<dbReference type="Pfam" id="PF12697">
    <property type="entry name" value="Abhydrolase_6"/>
    <property type="match status" value="1"/>
</dbReference>
<dbReference type="InterPro" id="IPR029058">
    <property type="entry name" value="AB_hydrolase_fold"/>
</dbReference>
<evidence type="ECO:0000259" key="1">
    <source>
        <dbReference type="Pfam" id="PF12697"/>
    </source>
</evidence>
<dbReference type="Gene3D" id="3.40.50.1820">
    <property type="entry name" value="alpha/beta hydrolase"/>
    <property type="match status" value="1"/>
</dbReference>
<gene>
    <name evidence="2" type="ORF">EX30DRAFT_324241</name>
</gene>
<dbReference type="GO" id="GO:0016020">
    <property type="term" value="C:membrane"/>
    <property type="evidence" value="ECO:0007669"/>
    <property type="project" value="TreeGrafter"/>
</dbReference>
<evidence type="ECO:0000313" key="3">
    <source>
        <dbReference type="Proteomes" id="UP000298138"/>
    </source>
</evidence>
<dbReference type="InterPro" id="IPR050266">
    <property type="entry name" value="AB_hydrolase_sf"/>
</dbReference>
<dbReference type="EMBL" id="ML220164">
    <property type="protein sequence ID" value="TGZ76889.1"/>
    <property type="molecule type" value="Genomic_DNA"/>
</dbReference>
<sequence>MSCFAVTKHIIPASYIRENKRGTLRGFVNVPQLQLAVNQYTPKRDPGGVQLGDVSIICCHANGFHKELYEPYFDDLNAELEANGMRIHTIFAIDAAHQGESGVLNEALLGDYPSWHDYARDILQVVNHFAAHLTPPIIGIGHSFGGHAIVRASIMHPSLFSGIVLLDPVVQARKYGNPGHYPAIASAKRRDTWPSLQEATKFFESRAFYKAWDPRVLRVHLQYGLRDTGKGDGSVTLTTTKYQEVFTFLDCTTETGVPGARWEPEETFYLLHMVKTPLLWCIGENSPFTNDDLNQAKLEKVRGSELVVVADAGHLVAQEKPKGCAEYSAKFLSKVVKQWKVEAEEDAGIPRQRVFRPEVVAGFAKL</sequence>
<dbReference type="InParanoid" id="A0A4S2MNR7"/>
<protein>
    <submittedName>
        <fullName evidence="2">Alpha/beta-hydrolase</fullName>
    </submittedName>
</protein>
<feature type="domain" description="AB hydrolase-1" evidence="1">
    <location>
        <begin position="56"/>
        <end position="326"/>
    </location>
</feature>
<proteinExistence type="predicted"/>
<dbReference type="InterPro" id="IPR000073">
    <property type="entry name" value="AB_hydrolase_1"/>
</dbReference>
<organism evidence="2 3">
    <name type="scientific">Ascodesmis nigricans</name>
    <dbReference type="NCBI Taxonomy" id="341454"/>
    <lineage>
        <taxon>Eukaryota</taxon>
        <taxon>Fungi</taxon>
        <taxon>Dikarya</taxon>
        <taxon>Ascomycota</taxon>
        <taxon>Pezizomycotina</taxon>
        <taxon>Pezizomycetes</taxon>
        <taxon>Pezizales</taxon>
        <taxon>Ascodesmidaceae</taxon>
        <taxon>Ascodesmis</taxon>
    </lineage>
</organism>
<dbReference type="Proteomes" id="UP000298138">
    <property type="component" value="Unassembled WGS sequence"/>
</dbReference>
<accession>A0A4S2MNR7</accession>
<dbReference type="PANTHER" id="PTHR43798:SF33">
    <property type="entry name" value="HYDROLASE, PUTATIVE (AFU_ORTHOLOGUE AFUA_2G14860)-RELATED"/>
    <property type="match status" value="1"/>
</dbReference>
<dbReference type="STRING" id="341454.A0A4S2MNR7"/>
<dbReference type="PANTHER" id="PTHR43798">
    <property type="entry name" value="MONOACYLGLYCEROL LIPASE"/>
    <property type="match status" value="1"/>
</dbReference>
<dbReference type="FunCoup" id="A0A4S2MNR7">
    <property type="interactions" value="20"/>
</dbReference>
<keyword evidence="3" id="KW-1185">Reference proteome</keyword>
<dbReference type="SUPFAM" id="SSF53474">
    <property type="entry name" value="alpha/beta-Hydrolases"/>
    <property type="match status" value="1"/>
</dbReference>
<dbReference type="GO" id="GO:0016787">
    <property type="term" value="F:hydrolase activity"/>
    <property type="evidence" value="ECO:0007669"/>
    <property type="project" value="UniProtKB-KW"/>
</dbReference>
<evidence type="ECO:0000313" key="2">
    <source>
        <dbReference type="EMBL" id="TGZ76889.1"/>
    </source>
</evidence>
<dbReference type="AlphaFoldDB" id="A0A4S2MNR7"/>